<evidence type="ECO:0000313" key="8">
    <source>
        <dbReference type="Proteomes" id="UP000194236"/>
    </source>
</evidence>
<dbReference type="PROSITE" id="PS50003">
    <property type="entry name" value="PH_DOMAIN"/>
    <property type="match status" value="1"/>
</dbReference>
<dbReference type="Pfam" id="PF15410">
    <property type="entry name" value="PH_9"/>
    <property type="match status" value="1"/>
</dbReference>
<dbReference type="CDD" id="cd00176">
    <property type="entry name" value="SPEC"/>
    <property type="match status" value="4"/>
</dbReference>
<feature type="coiled-coil region" evidence="4">
    <location>
        <begin position="207"/>
        <end position="238"/>
    </location>
</feature>
<evidence type="ECO:0000256" key="5">
    <source>
        <dbReference type="SAM" id="MobiDB-lite"/>
    </source>
</evidence>
<dbReference type="AlphaFoldDB" id="A0A1Y3BLD8"/>
<keyword evidence="3" id="KW-0677">Repeat</keyword>
<dbReference type="EMBL" id="MUJZ01016425">
    <property type="protein sequence ID" value="OTF80824.1"/>
    <property type="molecule type" value="Genomic_DNA"/>
</dbReference>
<evidence type="ECO:0000256" key="4">
    <source>
        <dbReference type="SAM" id="Coils"/>
    </source>
</evidence>
<evidence type="ECO:0000259" key="6">
    <source>
        <dbReference type="PROSITE" id="PS50003"/>
    </source>
</evidence>
<dbReference type="SUPFAM" id="SSF46966">
    <property type="entry name" value="Spectrin repeat"/>
    <property type="match status" value="4"/>
</dbReference>
<organism evidence="7 8">
    <name type="scientific">Euroglyphus maynei</name>
    <name type="common">Mayne's house dust mite</name>
    <dbReference type="NCBI Taxonomy" id="6958"/>
    <lineage>
        <taxon>Eukaryota</taxon>
        <taxon>Metazoa</taxon>
        <taxon>Ecdysozoa</taxon>
        <taxon>Arthropoda</taxon>
        <taxon>Chelicerata</taxon>
        <taxon>Arachnida</taxon>
        <taxon>Acari</taxon>
        <taxon>Acariformes</taxon>
        <taxon>Sarcoptiformes</taxon>
        <taxon>Astigmata</taxon>
        <taxon>Psoroptidia</taxon>
        <taxon>Analgoidea</taxon>
        <taxon>Pyroglyphidae</taxon>
        <taxon>Pyroglyphinae</taxon>
        <taxon>Euroglyphus</taxon>
    </lineage>
</organism>
<keyword evidence="8" id="KW-1185">Reference proteome</keyword>
<dbReference type="PANTHER" id="PTHR11915">
    <property type="entry name" value="SPECTRIN/FILAMIN RELATED CYTOSKELETAL PROTEIN"/>
    <property type="match status" value="1"/>
</dbReference>
<dbReference type="CDD" id="cd10571">
    <property type="entry name" value="PH_beta_spectrin"/>
    <property type="match status" value="1"/>
</dbReference>
<dbReference type="PRINTS" id="PR00683">
    <property type="entry name" value="SPECTRINPH"/>
</dbReference>
<proteinExistence type="inferred from homology"/>
<feature type="region of interest" description="Disordered" evidence="5">
    <location>
        <begin position="662"/>
        <end position="687"/>
    </location>
</feature>
<dbReference type="InterPro" id="IPR002017">
    <property type="entry name" value="Spectrin_repeat"/>
</dbReference>
<feature type="coiled-coil region" evidence="4">
    <location>
        <begin position="375"/>
        <end position="427"/>
    </location>
</feature>
<dbReference type="InterPro" id="IPR011993">
    <property type="entry name" value="PH-like_dom_sf"/>
</dbReference>
<name>A0A1Y3BLD8_EURMA</name>
<sequence>GNQVIKRFNDIQKPIDHRREILEEYHTFFHFKNDVEHEFFWIKEKENQLNQFDNTNSVLDIQRLIKRHKMLESEIQTREIQLSTLVSKGHSLLKAESCNFEEIKQLTNELQKKIQYLKDAFALKRMHLIDSLESHQFYSDVTEAESWINEKYSFLLNDDNGNDEESVSMLLKRLEAINNESERFNSNSLTKLIQQSNQLIEKNHSESNEIKQKMDGLVDKFNKLSEEIKKKKQTLSERSLYLLFERDADELISWIKDQQIIANSEDYGQDVEHIESLIQQFNTFISFIMSNEERVKSLEKQAENVPNSEEKLNEIRSLWTQLKNNAAHRQELLQSAEEVHRFCRSADETVYWIREKESSTIFDEVNAKFDDINTIKAKIHKLEVFERELNAVREQVETLFVEADKLIDSFENVRDQIQERKTEVKEVWNDLNMKTKLHKANLIQIENSQSYFDQCKELLTWINEMQALITADDKLVSDVMAAEQQLSRHREYETEIRLKNENVQEILTTGKKIISEGHIMSNEIEQRNERIKKAYDNLIRTWEKRLTLYEYNLDARHFVRDVEQMEKWIKANHNYIDDNNFGDSIGEVEDLLLKHEEFEKTIASQLEKLNNIERITLMEKYFEDLKREEEAQRAAELLRQEKEKRMEEEQKRILYRRSDEESKYYGNDGNKNKSMSSKQSSKTPRRYASFSFTRKSPKIQPLSPNLPQFSCKGFLERKHLFEPGGKKAESRSWKTYYTVLCGHLLCFFKDKNAFNKNSAASAPLSILNAKCEKTEYKQKKHVFSIELTNMCKYLFITTNQDRLNEWIKWRSSRF</sequence>
<accession>A0A1Y3BLD8</accession>
<feature type="domain" description="PH" evidence="6">
    <location>
        <begin position="708"/>
        <end position="814"/>
    </location>
</feature>
<dbReference type="OrthoDB" id="9942256at2759"/>
<gene>
    <name evidence="7" type="ORF">BLA29_002252</name>
</gene>
<dbReference type="SMART" id="SM00150">
    <property type="entry name" value="SPEC"/>
    <property type="match status" value="6"/>
</dbReference>
<comment type="similarity">
    <text evidence="1">Belongs to the spectrin family.</text>
</comment>
<dbReference type="SMART" id="SM00233">
    <property type="entry name" value="PH"/>
    <property type="match status" value="1"/>
</dbReference>
<feature type="coiled-coil region" evidence="4">
    <location>
        <begin position="588"/>
        <end position="652"/>
    </location>
</feature>
<dbReference type="InterPro" id="IPR001849">
    <property type="entry name" value="PH_domain"/>
</dbReference>
<dbReference type="Proteomes" id="UP000194236">
    <property type="component" value="Unassembled WGS sequence"/>
</dbReference>
<dbReference type="InterPro" id="IPR018159">
    <property type="entry name" value="Spectrin/alpha-actinin"/>
</dbReference>
<dbReference type="GO" id="GO:0005543">
    <property type="term" value="F:phospholipid binding"/>
    <property type="evidence" value="ECO:0007669"/>
    <property type="project" value="InterPro"/>
</dbReference>
<keyword evidence="4" id="KW-0175">Coiled coil</keyword>
<dbReference type="Gene3D" id="1.20.58.60">
    <property type="match status" value="6"/>
</dbReference>
<keyword evidence="2" id="KW-0117">Actin capping</keyword>
<protein>
    <submittedName>
        <fullName evidence="7">Spectrin beta chain-like protein</fullName>
    </submittedName>
</protein>
<dbReference type="FunFam" id="2.30.29.30:FF:000024">
    <property type="entry name" value="Spectrin beta chain"/>
    <property type="match status" value="1"/>
</dbReference>
<evidence type="ECO:0000256" key="3">
    <source>
        <dbReference type="ARBA" id="ARBA00022737"/>
    </source>
</evidence>
<dbReference type="InterPro" id="IPR001605">
    <property type="entry name" value="PH_dom-spectrin-type"/>
</dbReference>
<dbReference type="SUPFAM" id="SSF50729">
    <property type="entry name" value="PH domain-like"/>
    <property type="match status" value="1"/>
</dbReference>
<evidence type="ECO:0000256" key="2">
    <source>
        <dbReference type="ARBA" id="ARBA00022467"/>
    </source>
</evidence>
<evidence type="ECO:0000256" key="1">
    <source>
        <dbReference type="ARBA" id="ARBA00006826"/>
    </source>
</evidence>
<comment type="caution">
    <text evidence="7">The sequence shown here is derived from an EMBL/GenBank/DDBJ whole genome shotgun (WGS) entry which is preliminary data.</text>
</comment>
<dbReference type="Pfam" id="PF00435">
    <property type="entry name" value="Spectrin"/>
    <property type="match status" value="6"/>
</dbReference>
<reference evidence="7 8" key="1">
    <citation type="submission" date="2017-03" db="EMBL/GenBank/DDBJ databases">
        <title>Genome Survey of Euroglyphus maynei.</title>
        <authorList>
            <person name="Arlian L.G."/>
            <person name="Morgan M.S."/>
            <person name="Rider S.D."/>
        </authorList>
    </citation>
    <scope>NUCLEOTIDE SEQUENCE [LARGE SCALE GENOMIC DNA]</scope>
    <source>
        <strain evidence="7">Arlian Lab</strain>
        <tissue evidence="7">Whole body</tissue>
    </source>
</reference>
<evidence type="ECO:0000313" key="7">
    <source>
        <dbReference type="EMBL" id="OTF80824.1"/>
    </source>
</evidence>
<feature type="compositionally biased region" description="Low complexity" evidence="5">
    <location>
        <begin position="672"/>
        <end position="682"/>
    </location>
</feature>
<feature type="non-terminal residue" evidence="7">
    <location>
        <position position="1"/>
    </location>
</feature>
<dbReference type="InterPro" id="IPR041681">
    <property type="entry name" value="PH_9"/>
</dbReference>
<dbReference type="GO" id="GO:0051693">
    <property type="term" value="P:actin filament capping"/>
    <property type="evidence" value="ECO:0007669"/>
    <property type="project" value="UniProtKB-KW"/>
</dbReference>
<dbReference type="Gene3D" id="2.30.29.30">
    <property type="entry name" value="Pleckstrin-homology domain (PH domain)/Phosphotyrosine-binding domain (PTB)"/>
    <property type="match status" value="1"/>
</dbReference>